<dbReference type="NCBIfam" id="NF006878">
    <property type="entry name" value="PRK09375.1-2"/>
    <property type="match status" value="1"/>
</dbReference>
<proteinExistence type="predicted"/>
<sequence>MTVTEEIHALKKERDAVILAHYYAEPGVQEVADYVGDSFYLSRVAVGLSEQTIVFCGVAFMGESAKILNPEKTVLMPDLGADCPMAHMADAGMIRRMREQYEDLAVVCYINSTAELKKHSDVCVTSANAVKIVRALPNRKIFFIPDRNLARYVARQVPEKHFLFNEGYCPVHEKIQIQELLKAKAEHPEAIVLSHPECAEKVLEQSDHIGSTSEIIGYASKSACEEFIVCTEKGVRWKLEKDNPGKRFYFTDTEPVCRDMKLNTPDKILHVLKTGENEVEVDAGLQELSKKPLERMLELGK</sequence>
<evidence type="ECO:0000256" key="6">
    <source>
        <dbReference type="ARBA" id="ARBA00022679"/>
    </source>
</evidence>
<keyword evidence="12" id="KW-1185">Reference proteome</keyword>
<evidence type="ECO:0000256" key="4">
    <source>
        <dbReference type="ARBA" id="ARBA00022485"/>
    </source>
</evidence>
<dbReference type="InterPro" id="IPR003473">
    <property type="entry name" value="NadA"/>
</dbReference>
<dbReference type="PANTHER" id="PTHR30573:SF0">
    <property type="entry name" value="QUINOLINATE SYNTHASE, CHLOROPLASTIC"/>
    <property type="match status" value="1"/>
</dbReference>
<evidence type="ECO:0000256" key="10">
    <source>
        <dbReference type="NCBIfam" id="TIGR00550"/>
    </source>
</evidence>
<evidence type="ECO:0000256" key="1">
    <source>
        <dbReference type="ARBA" id="ARBA00001966"/>
    </source>
</evidence>
<name>A0A426DJ74_9FIRM</name>
<comment type="pathway">
    <text evidence="2">Cofactor biosynthesis; NAD(+) biosynthesis; quinolinate from iminoaspartate: step 1/1.</text>
</comment>
<dbReference type="NCBIfam" id="TIGR00550">
    <property type="entry name" value="nadA"/>
    <property type="match status" value="1"/>
</dbReference>
<evidence type="ECO:0000256" key="3">
    <source>
        <dbReference type="ARBA" id="ARBA00012669"/>
    </source>
</evidence>
<dbReference type="Pfam" id="PF02445">
    <property type="entry name" value="NadA"/>
    <property type="match status" value="1"/>
</dbReference>
<dbReference type="AlphaFoldDB" id="A0A426DJ74"/>
<evidence type="ECO:0000256" key="5">
    <source>
        <dbReference type="ARBA" id="ARBA00022642"/>
    </source>
</evidence>
<gene>
    <name evidence="11" type="primary">nadA</name>
    <name evidence="11" type="ORF">EBB54_16295</name>
</gene>
<dbReference type="InterPro" id="IPR036094">
    <property type="entry name" value="NadA_sf"/>
</dbReference>
<dbReference type="UniPathway" id="UPA00253">
    <property type="reaction ID" value="UER00327"/>
</dbReference>
<dbReference type="GO" id="GO:0034628">
    <property type="term" value="P:'de novo' NAD+ biosynthetic process from L-aspartate"/>
    <property type="evidence" value="ECO:0007669"/>
    <property type="project" value="TreeGrafter"/>
</dbReference>
<evidence type="ECO:0000256" key="7">
    <source>
        <dbReference type="ARBA" id="ARBA00022723"/>
    </source>
</evidence>
<accession>A0A426DJ74</accession>
<dbReference type="GO" id="GO:0008987">
    <property type="term" value="F:quinolinate synthetase A activity"/>
    <property type="evidence" value="ECO:0007669"/>
    <property type="project" value="UniProtKB-UniRule"/>
</dbReference>
<keyword evidence="8" id="KW-0408">Iron</keyword>
<dbReference type="SUPFAM" id="SSF142754">
    <property type="entry name" value="NadA-like"/>
    <property type="match status" value="1"/>
</dbReference>
<protein>
    <recommendedName>
        <fullName evidence="3 10">Quinolinate synthase</fullName>
        <ecNumber evidence="3 10">2.5.1.72</ecNumber>
    </recommendedName>
</protein>
<evidence type="ECO:0000313" key="12">
    <source>
        <dbReference type="Proteomes" id="UP000274920"/>
    </source>
</evidence>
<evidence type="ECO:0000313" key="11">
    <source>
        <dbReference type="EMBL" id="RRK32744.1"/>
    </source>
</evidence>
<evidence type="ECO:0000256" key="9">
    <source>
        <dbReference type="ARBA" id="ARBA00023014"/>
    </source>
</evidence>
<dbReference type="EC" id="2.5.1.72" evidence="3 10"/>
<dbReference type="GO" id="GO:0005829">
    <property type="term" value="C:cytosol"/>
    <property type="evidence" value="ECO:0007669"/>
    <property type="project" value="TreeGrafter"/>
</dbReference>
<dbReference type="GO" id="GO:0046872">
    <property type="term" value="F:metal ion binding"/>
    <property type="evidence" value="ECO:0007669"/>
    <property type="project" value="UniProtKB-KW"/>
</dbReference>
<keyword evidence="7" id="KW-0479">Metal-binding</keyword>
<keyword evidence="6" id="KW-0808">Transferase</keyword>
<dbReference type="EMBL" id="RHJS01000002">
    <property type="protein sequence ID" value="RRK32744.1"/>
    <property type="molecule type" value="Genomic_DNA"/>
</dbReference>
<dbReference type="Proteomes" id="UP000274920">
    <property type="component" value="Unassembled WGS sequence"/>
</dbReference>
<keyword evidence="5" id="KW-0662">Pyridine nucleotide biosynthesis</keyword>
<keyword evidence="4" id="KW-0004">4Fe-4S</keyword>
<dbReference type="Gene3D" id="3.40.50.10800">
    <property type="entry name" value="NadA-like"/>
    <property type="match status" value="3"/>
</dbReference>
<comment type="caution">
    <text evidence="11">The sequence shown here is derived from an EMBL/GenBank/DDBJ whole genome shotgun (WGS) entry which is preliminary data.</text>
</comment>
<organism evidence="11 12">
    <name type="scientific">Schaedlerella arabinosiphila</name>
    <dbReference type="NCBI Taxonomy" id="2044587"/>
    <lineage>
        <taxon>Bacteria</taxon>
        <taxon>Bacillati</taxon>
        <taxon>Bacillota</taxon>
        <taxon>Clostridia</taxon>
        <taxon>Lachnospirales</taxon>
        <taxon>Lachnospiraceae</taxon>
        <taxon>Schaedlerella</taxon>
    </lineage>
</organism>
<evidence type="ECO:0000256" key="2">
    <source>
        <dbReference type="ARBA" id="ARBA00005065"/>
    </source>
</evidence>
<dbReference type="RefSeq" id="WP_125128187.1">
    <property type="nucleotide sequence ID" value="NZ_RHJS01000002.1"/>
</dbReference>
<dbReference type="GO" id="GO:0051539">
    <property type="term" value="F:4 iron, 4 sulfur cluster binding"/>
    <property type="evidence" value="ECO:0007669"/>
    <property type="project" value="UniProtKB-KW"/>
</dbReference>
<reference evidence="11" key="1">
    <citation type="submission" date="2018-10" db="EMBL/GenBank/DDBJ databases">
        <title>Schaedlerella arabinophila gen. nov. sp. nov., isolated from the mouse intestinal tract and comparative analysis with the genome of the closely related altered Schaedler flora strain ASF502.</title>
        <authorList>
            <person name="Miyake S."/>
            <person name="Soh M."/>
            <person name="Seedorf H."/>
        </authorList>
    </citation>
    <scope>NUCLEOTIDE SEQUENCE [LARGE SCALE GENOMIC DNA]</scope>
    <source>
        <strain evidence="11">DSM 106076</strain>
    </source>
</reference>
<evidence type="ECO:0000256" key="8">
    <source>
        <dbReference type="ARBA" id="ARBA00023004"/>
    </source>
</evidence>
<dbReference type="PANTHER" id="PTHR30573">
    <property type="entry name" value="QUINOLINATE SYNTHETASE A"/>
    <property type="match status" value="1"/>
</dbReference>
<keyword evidence="9" id="KW-0411">Iron-sulfur</keyword>
<comment type="cofactor">
    <cofactor evidence="1">
        <name>[4Fe-4S] cluster</name>
        <dbReference type="ChEBI" id="CHEBI:49883"/>
    </cofactor>
</comment>